<keyword evidence="6" id="KW-1185">Reference proteome</keyword>
<dbReference type="Gene3D" id="3.30.1660.10">
    <property type="entry name" value="Flavin-binding protein dodecin"/>
    <property type="match status" value="1"/>
</dbReference>
<gene>
    <name evidence="4" type="ORF">NC803_00015</name>
    <name evidence="5" type="ORF">NC856_02730</name>
</gene>
<dbReference type="RefSeq" id="WP_264088868.1">
    <property type="nucleotide sequence ID" value="NZ_JAMPJT010000001.1"/>
</dbReference>
<dbReference type="SUPFAM" id="SSF159871">
    <property type="entry name" value="YdgH-like"/>
    <property type="match status" value="1"/>
</dbReference>
<evidence type="ECO:0000259" key="3">
    <source>
        <dbReference type="Pfam" id="PF07338"/>
    </source>
</evidence>
<evidence type="ECO:0000313" key="4">
    <source>
        <dbReference type="EMBL" id="MCV9877240.1"/>
    </source>
</evidence>
<feature type="chain" id="PRO_5041440413" evidence="2">
    <location>
        <begin position="23"/>
        <end position="73"/>
    </location>
</feature>
<sequence length="73" mass="7534">MKIIKNFVAIIALSTLSFGALAAQETVSVRGAATLDTFEAQVAAKAEAAGASSYRIVSVTGQDQLNGTAILYK</sequence>
<reference evidence="4" key="1">
    <citation type="submission" date="2022-04" db="EMBL/GenBank/DDBJ databases">
        <title>Brenneria sp. isolated from walnut trees in Serbia.</title>
        <authorList>
            <person name="Gasic K."/>
            <person name="Zlatkovic N."/>
            <person name="Kuzmanovic N."/>
        </authorList>
    </citation>
    <scope>NUCLEOTIDE SEQUENCE</scope>
    <source>
        <strain evidence="5">KBI 423</strain>
        <strain evidence="4">KBI 447</strain>
    </source>
</reference>
<evidence type="ECO:0000256" key="2">
    <source>
        <dbReference type="SAM" id="SignalP"/>
    </source>
</evidence>
<proteinExistence type="predicted"/>
<evidence type="ECO:0000256" key="1">
    <source>
        <dbReference type="ARBA" id="ARBA00022729"/>
    </source>
</evidence>
<accession>A0AA41XTJ7</accession>
<dbReference type="Pfam" id="PF07338">
    <property type="entry name" value="YdgH_BhsA-like"/>
    <property type="match status" value="1"/>
</dbReference>
<name>A0AA41XTJ7_9GAMM</name>
<evidence type="ECO:0000313" key="5">
    <source>
        <dbReference type="EMBL" id="MCV9881194.1"/>
    </source>
</evidence>
<dbReference type="InterPro" id="IPR025543">
    <property type="entry name" value="Dodecin-like"/>
</dbReference>
<dbReference type="EMBL" id="JAMPJT010000001">
    <property type="protein sequence ID" value="MCV9877240.1"/>
    <property type="molecule type" value="Genomic_DNA"/>
</dbReference>
<dbReference type="InterPro" id="IPR010854">
    <property type="entry name" value="YdgH/BhsA/McbA-like_dom"/>
</dbReference>
<comment type="caution">
    <text evidence="4">The sequence shown here is derived from an EMBL/GenBank/DDBJ whole genome shotgun (WGS) entry which is preliminary data.</text>
</comment>
<dbReference type="AlphaFoldDB" id="A0AA41XTJ7"/>
<dbReference type="EMBL" id="JAMPJU010000001">
    <property type="protein sequence ID" value="MCV9881194.1"/>
    <property type="molecule type" value="Genomic_DNA"/>
</dbReference>
<dbReference type="Proteomes" id="UP001165569">
    <property type="component" value="Unassembled WGS sequence"/>
</dbReference>
<keyword evidence="1 2" id="KW-0732">Signal</keyword>
<organism evidence="4 7">
    <name type="scientific">Brenneria izbisi</name>
    <dbReference type="NCBI Taxonomy" id="2939450"/>
    <lineage>
        <taxon>Bacteria</taxon>
        <taxon>Pseudomonadati</taxon>
        <taxon>Pseudomonadota</taxon>
        <taxon>Gammaproteobacteria</taxon>
        <taxon>Enterobacterales</taxon>
        <taxon>Pectobacteriaceae</taxon>
        <taxon>Brenneria</taxon>
    </lineage>
</organism>
<evidence type="ECO:0000313" key="6">
    <source>
        <dbReference type="Proteomes" id="UP001165568"/>
    </source>
</evidence>
<evidence type="ECO:0000313" key="7">
    <source>
        <dbReference type="Proteomes" id="UP001165569"/>
    </source>
</evidence>
<feature type="domain" description="YdgH/BhsA/McbA-like" evidence="3">
    <location>
        <begin position="25"/>
        <end position="73"/>
    </location>
</feature>
<dbReference type="InterPro" id="IPR036275">
    <property type="entry name" value="YdgH-like_sf"/>
</dbReference>
<dbReference type="Proteomes" id="UP001165568">
    <property type="component" value="Unassembled WGS sequence"/>
</dbReference>
<protein>
    <submittedName>
        <fullName evidence="4">DUF1471 domain-containing protein</fullName>
    </submittedName>
</protein>
<feature type="signal peptide" evidence="2">
    <location>
        <begin position="1"/>
        <end position="22"/>
    </location>
</feature>